<reference evidence="3 4" key="1">
    <citation type="submission" date="2014-10" db="EMBL/GenBank/DDBJ databases">
        <title>Draft genome of the hookworm Ancylostoma caninum.</title>
        <authorList>
            <person name="Mitreva M."/>
        </authorList>
    </citation>
    <scope>NUCLEOTIDE SEQUENCE [LARGE SCALE GENOMIC DNA]</scope>
    <source>
        <strain evidence="3 4">Baltimore</strain>
    </source>
</reference>
<proteinExistence type="predicted"/>
<evidence type="ECO:0000259" key="2">
    <source>
        <dbReference type="PROSITE" id="PS00028"/>
    </source>
</evidence>
<evidence type="ECO:0000313" key="3">
    <source>
        <dbReference type="EMBL" id="RCN49501.1"/>
    </source>
</evidence>
<evidence type="ECO:0000256" key="1">
    <source>
        <dbReference type="SAM" id="MobiDB-lite"/>
    </source>
</evidence>
<protein>
    <recommendedName>
        <fullName evidence="2">C2H2-type domain-containing protein</fullName>
    </recommendedName>
</protein>
<dbReference type="AlphaFoldDB" id="A0A368GYQ6"/>
<dbReference type="InterPro" id="IPR013087">
    <property type="entry name" value="Znf_C2H2_type"/>
</dbReference>
<dbReference type="PROSITE" id="PS00028">
    <property type="entry name" value="ZINC_FINGER_C2H2_1"/>
    <property type="match status" value="1"/>
</dbReference>
<feature type="region of interest" description="Disordered" evidence="1">
    <location>
        <begin position="146"/>
        <end position="165"/>
    </location>
</feature>
<comment type="caution">
    <text evidence="3">The sequence shown here is derived from an EMBL/GenBank/DDBJ whole genome shotgun (WGS) entry which is preliminary data.</text>
</comment>
<dbReference type="EMBL" id="JOJR01000033">
    <property type="protein sequence ID" value="RCN49501.1"/>
    <property type="molecule type" value="Genomic_DNA"/>
</dbReference>
<keyword evidence="4" id="KW-1185">Reference proteome</keyword>
<dbReference type="Proteomes" id="UP000252519">
    <property type="component" value="Unassembled WGS sequence"/>
</dbReference>
<name>A0A368GYQ6_ANCCA</name>
<organism evidence="3 4">
    <name type="scientific">Ancylostoma caninum</name>
    <name type="common">Dog hookworm</name>
    <dbReference type="NCBI Taxonomy" id="29170"/>
    <lineage>
        <taxon>Eukaryota</taxon>
        <taxon>Metazoa</taxon>
        <taxon>Ecdysozoa</taxon>
        <taxon>Nematoda</taxon>
        <taxon>Chromadorea</taxon>
        <taxon>Rhabditida</taxon>
        <taxon>Rhabditina</taxon>
        <taxon>Rhabditomorpha</taxon>
        <taxon>Strongyloidea</taxon>
        <taxon>Ancylostomatidae</taxon>
        <taxon>Ancylostomatinae</taxon>
        <taxon>Ancylostoma</taxon>
    </lineage>
</organism>
<dbReference type="STRING" id="29170.A0A368GYQ6"/>
<accession>A0A368GYQ6</accession>
<dbReference type="OrthoDB" id="5866893at2759"/>
<sequence length="250" mass="28638">MEFHLSKSSHPVAVVSLPGNPNVFYEFSYTRTSSVDSSKFYSCLTCRRAKTDTRVKDVIRTIHIKDGTIRSRSDPFWGHHFACRPFTSLDVPDPVHACGTLRDYPAFCGTDHIEEFPGHIQDNSQWDERNSPPHLPFLGEVSSSAQTHGRDFDENDVEDHSGRKLSRLKARKSESIFKLWFSRQRRSRSLPQCHLCRKVLPSTKLLVQHLQRHLKSAPNCRLCGSKISPDDSVRNRRTRECCKCARKTGT</sequence>
<feature type="domain" description="C2H2-type" evidence="2">
    <location>
        <begin position="193"/>
        <end position="213"/>
    </location>
</feature>
<evidence type="ECO:0000313" key="4">
    <source>
        <dbReference type="Proteomes" id="UP000252519"/>
    </source>
</evidence>
<feature type="compositionally biased region" description="Basic and acidic residues" evidence="1">
    <location>
        <begin position="148"/>
        <end position="162"/>
    </location>
</feature>
<gene>
    <name evidence="3" type="ORF">ANCCAN_04442</name>
</gene>